<proteinExistence type="predicted"/>
<evidence type="ECO:0000313" key="2">
    <source>
        <dbReference type="Proteomes" id="UP000006365"/>
    </source>
</evidence>
<dbReference type="Proteomes" id="UP000006365">
    <property type="component" value="Chromosome"/>
</dbReference>
<protein>
    <recommendedName>
        <fullName evidence="3">Sulfotransferase domain-containing protein</fullName>
    </recommendedName>
</protein>
<gene>
    <name evidence="1" type="ordered locus">Despr_1575</name>
</gene>
<keyword evidence="2" id="KW-1185">Reference proteome</keyword>
<organism evidence="1 2">
    <name type="scientific">Desulfobulbus propionicus (strain ATCC 33891 / DSM 2032 / VKM B-1956 / 1pr3)</name>
    <dbReference type="NCBI Taxonomy" id="577650"/>
    <lineage>
        <taxon>Bacteria</taxon>
        <taxon>Pseudomonadati</taxon>
        <taxon>Thermodesulfobacteriota</taxon>
        <taxon>Desulfobulbia</taxon>
        <taxon>Desulfobulbales</taxon>
        <taxon>Desulfobulbaceae</taxon>
        <taxon>Desulfobulbus</taxon>
    </lineage>
</organism>
<dbReference type="AlphaFoldDB" id="A0A7U3YLR9"/>
<name>A0A7U3YLR9_DESPD</name>
<evidence type="ECO:0008006" key="3">
    <source>
        <dbReference type="Google" id="ProtNLM"/>
    </source>
</evidence>
<dbReference type="InterPro" id="IPR005331">
    <property type="entry name" value="Sulfotransferase"/>
</dbReference>
<dbReference type="KEGG" id="dpr:Despr_1575"/>
<dbReference type="GO" id="GO:0008146">
    <property type="term" value="F:sulfotransferase activity"/>
    <property type="evidence" value="ECO:0007669"/>
    <property type="project" value="InterPro"/>
</dbReference>
<accession>A0A7U3YLR9</accession>
<dbReference type="InterPro" id="IPR018831">
    <property type="entry name" value="Uncharacterised_NKWYS"/>
</dbReference>
<dbReference type="EMBL" id="CP002364">
    <property type="protein sequence ID" value="ADW17728.1"/>
    <property type="molecule type" value="Genomic_DNA"/>
</dbReference>
<dbReference type="Pfam" id="PF10364">
    <property type="entry name" value="NKWYS"/>
    <property type="match status" value="1"/>
</dbReference>
<dbReference type="Pfam" id="PF03567">
    <property type="entry name" value="Sulfotransfer_2"/>
    <property type="match status" value="1"/>
</dbReference>
<evidence type="ECO:0000313" key="1">
    <source>
        <dbReference type="EMBL" id="ADW17728.1"/>
    </source>
</evidence>
<sequence length="271" mass="31933">MTLVFINMEIETIVNDKMVVIYQMGKVASSTIKATLAQIKGLNVIHTHHLSSNYTRNLNSIKRKMGWKTTISPESIDDLYNKIIHENEIYIISLVREPIGRNISAYFQNLDLIFKQDDAYKNIPFDQVLEGFFTKYPHSIPITWFDNEFNEVLGFDIYNHDFPKDEGAVIINNKKYHILVMRHDIDDEKKQKYLQKLLNIKNIKIVRKNEASSKSYFEIYAKFIDKISFSDDYINNMLESKYTKHFFSIDDIEYLKSKWIKNCDISAQSQI</sequence>
<reference evidence="1 2" key="1">
    <citation type="journal article" date="2011" name="Stand. Genomic Sci.">
        <title>Complete genome sequence of Desulfobulbus propionicus type strain (1pr3).</title>
        <authorList>
            <person name="Pagani I."/>
            <person name="Lapidus A."/>
            <person name="Nolan M."/>
            <person name="Lucas S."/>
            <person name="Hammon N."/>
            <person name="Deshpande S."/>
            <person name="Cheng J.F."/>
            <person name="Chertkov O."/>
            <person name="Davenport K."/>
            <person name="Tapia R."/>
            <person name="Han C."/>
            <person name="Goodwin L."/>
            <person name="Pitluck S."/>
            <person name="Liolios K."/>
            <person name="Mavromatis K."/>
            <person name="Ivanova N."/>
            <person name="Mikhailova N."/>
            <person name="Pati A."/>
            <person name="Chen A."/>
            <person name="Palaniappan K."/>
            <person name="Land M."/>
            <person name="Hauser L."/>
            <person name="Chang Y.J."/>
            <person name="Jeffries C.D."/>
            <person name="Detter J.C."/>
            <person name="Brambilla E."/>
            <person name="Kannan K.P."/>
            <person name="Djao O.D."/>
            <person name="Rohde M."/>
            <person name="Pukall R."/>
            <person name="Spring S."/>
            <person name="Goker M."/>
            <person name="Sikorski J."/>
            <person name="Woyke T."/>
            <person name="Bristow J."/>
            <person name="Eisen J.A."/>
            <person name="Markowitz V."/>
            <person name="Hugenholtz P."/>
            <person name="Kyrpides N.C."/>
            <person name="Klenk H.P."/>
        </authorList>
    </citation>
    <scope>NUCLEOTIDE SEQUENCE [LARGE SCALE GENOMIC DNA]</scope>
    <source>
        <strain evidence="2">ATCC 33891 / DSM 2032 / 1pr3</strain>
    </source>
</reference>
<dbReference type="GO" id="GO:0016020">
    <property type="term" value="C:membrane"/>
    <property type="evidence" value="ECO:0007669"/>
    <property type="project" value="InterPro"/>
</dbReference>